<reference evidence="2" key="1">
    <citation type="submission" date="2019-08" db="EMBL/GenBank/DDBJ databases">
        <authorList>
            <person name="Kucharzyk K."/>
            <person name="Murdoch R.W."/>
            <person name="Higgins S."/>
            <person name="Loffler F."/>
        </authorList>
    </citation>
    <scope>NUCLEOTIDE SEQUENCE</scope>
</reference>
<comment type="caution">
    <text evidence="2">The sequence shown here is derived from an EMBL/GenBank/DDBJ whole genome shotgun (WGS) entry which is preliminary data.</text>
</comment>
<proteinExistence type="predicted"/>
<evidence type="ECO:0000256" key="1">
    <source>
        <dbReference type="SAM" id="MobiDB-lite"/>
    </source>
</evidence>
<protein>
    <submittedName>
        <fullName evidence="2">Uncharacterized protein</fullName>
    </submittedName>
</protein>
<dbReference type="AlphaFoldDB" id="A0A645B4C1"/>
<accession>A0A645B4C1</accession>
<name>A0A645B4C1_9ZZZZ</name>
<evidence type="ECO:0000313" key="2">
    <source>
        <dbReference type="EMBL" id="MPM58013.1"/>
    </source>
</evidence>
<gene>
    <name evidence="2" type="ORF">SDC9_104842</name>
</gene>
<dbReference type="EMBL" id="VSSQ01016555">
    <property type="protein sequence ID" value="MPM58013.1"/>
    <property type="molecule type" value="Genomic_DNA"/>
</dbReference>
<feature type="region of interest" description="Disordered" evidence="1">
    <location>
        <begin position="226"/>
        <end position="263"/>
    </location>
</feature>
<organism evidence="2">
    <name type="scientific">bioreactor metagenome</name>
    <dbReference type="NCBI Taxonomy" id="1076179"/>
    <lineage>
        <taxon>unclassified sequences</taxon>
        <taxon>metagenomes</taxon>
        <taxon>ecological metagenomes</taxon>
    </lineage>
</organism>
<sequence length="263" mass="30251">MTCPVLPFGRITAAEYETGNPIPIRRTVPAVFKQRFQHRRYVVTELHRCKTCRRQAVIPARSILKTHQFVRIFRPPPTRNIQTDKKQNRRFRIAGQQFFEQTIQCSITIIPLAGPESVVPAPQGAKCHRYLGKMAFAKRPQTIADQRVNRLIVGQQSGIAMRIRRNRVQNPAPRLARRNCNLRRRSISGDPAIPKPDPDRKLRCAKPARQGQLQWQMPAIAILRHHPRSNGNRCLPNHGSIRRRQSQDRPVIRSRTRTGTGQS</sequence>